<organism evidence="2 3">
    <name type="scientific">Candidatus Fimicola merdigallinarum</name>
    <dbReference type="NCBI Taxonomy" id="2840819"/>
    <lineage>
        <taxon>Bacteria</taxon>
        <taxon>Bacillati</taxon>
        <taxon>Bacillota</taxon>
        <taxon>Clostridia</taxon>
        <taxon>Lachnospirales</taxon>
        <taxon>Lachnospiraceae</taxon>
        <taxon>Lachnospiraceae incertae sedis</taxon>
        <taxon>Candidatus Fimicola</taxon>
    </lineage>
</organism>
<reference evidence="2" key="2">
    <citation type="journal article" date="2021" name="PeerJ">
        <title>Extensive microbial diversity within the chicken gut microbiome revealed by metagenomics and culture.</title>
        <authorList>
            <person name="Gilroy R."/>
            <person name="Ravi A."/>
            <person name="Getino M."/>
            <person name="Pursley I."/>
            <person name="Horton D.L."/>
            <person name="Alikhan N.F."/>
            <person name="Baker D."/>
            <person name="Gharbi K."/>
            <person name="Hall N."/>
            <person name="Watson M."/>
            <person name="Adriaenssens E.M."/>
            <person name="Foster-Nyarko E."/>
            <person name="Jarju S."/>
            <person name="Secka A."/>
            <person name="Antonio M."/>
            <person name="Oren A."/>
            <person name="Chaudhuri R.R."/>
            <person name="La Ragione R."/>
            <person name="Hildebrand F."/>
            <person name="Pallen M.J."/>
        </authorList>
    </citation>
    <scope>NUCLEOTIDE SEQUENCE</scope>
    <source>
        <strain evidence="2">F6-4510</strain>
    </source>
</reference>
<gene>
    <name evidence="2" type="ORF">IAC55_07400</name>
</gene>
<evidence type="ECO:0000259" key="1">
    <source>
        <dbReference type="Pfam" id="PF13524"/>
    </source>
</evidence>
<dbReference type="Gene3D" id="3.40.50.2000">
    <property type="entry name" value="Glycogen Phosphorylase B"/>
    <property type="match status" value="1"/>
</dbReference>
<proteinExistence type="predicted"/>
<dbReference type="InterPro" id="IPR055259">
    <property type="entry name" value="YkvP/CgeB_Glyco_trans-like"/>
</dbReference>
<dbReference type="Proteomes" id="UP000823611">
    <property type="component" value="Unassembled WGS sequence"/>
</dbReference>
<reference evidence="2" key="1">
    <citation type="submission" date="2020-10" db="EMBL/GenBank/DDBJ databases">
        <authorList>
            <person name="Gilroy R."/>
        </authorList>
    </citation>
    <scope>NUCLEOTIDE SEQUENCE</scope>
    <source>
        <strain evidence="2">F6-4510</strain>
    </source>
</reference>
<dbReference type="EMBL" id="JADIMX010000137">
    <property type="protein sequence ID" value="MBO8435127.1"/>
    <property type="molecule type" value="Genomic_DNA"/>
</dbReference>
<dbReference type="Pfam" id="PF13524">
    <property type="entry name" value="Glyco_trans_1_2"/>
    <property type="match status" value="1"/>
</dbReference>
<dbReference type="SUPFAM" id="SSF53756">
    <property type="entry name" value="UDP-Glycosyltransferase/glycogen phosphorylase"/>
    <property type="match status" value="1"/>
</dbReference>
<name>A0A9D9H4R0_9FIRM</name>
<dbReference type="AlphaFoldDB" id="A0A9D9H4R0"/>
<evidence type="ECO:0000313" key="3">
    <source>
        <dbReference type="Proteomes" id="UP000823611"/>
    </source>
</evidence>
<feature type="domain" description="Spore protein YkvP/CgeB glycosyl transferase-like" evidence="1">
    <location>
        <begin position="301"/>
        <end position="417"/>
    </location>
</feature>
<sequence length="438" mass="50962">MKKIKVLLLTDEAWNDHIYPNNNMTNWFTDFENIEIAHVYCSEGEPLNKCCNYYFQVTDKMMFKSIIGKNKAGNIIDISFKGNNNTESNSINKSFFYTIVKKISGTHSEFLKLIRDFLWLLGRYDVEKLEMFINDFKPDIIFTQRVGTVKLCRLERLLRKISGCPIIAFTGDNEYSLKIINFSPFFWIRRFMVRNAINKTAKYYSMYYTSSREQALEYAKKFKIPTSLMFKSGVPNYEKIHNKVNKPIRLVYAGKLYCGRWKTLALLVDAIKEVNINGTKLVLDIYTRDKLTKKQKKLLNDKKNVFYKGGATPDELLKVYDNSDIVLHVESLDPINRLITQHSFSTKVIDCLSSGCAVMVVGWEKHSACIELKNSDSAFVMTNKEEVFETIRKIAEDNDLIKIYSNNAMNEIKVNHSRKDIQKKMYGDFLKVLDEGRK</sequence>
<comment type="caution">
    <text evidence="2">The sequence shown here is derived from an EMBL/GenBank/DDBJ whole genome shotgun (WGS) entry which is preliminary data.</text>
</comment>
<protein>
    <submittedName>
        <fullName evidence="2">Glycosyltransferase family 1 protein</fullName>
    </submittedName>
</protein>
<evidence type="ECO:0000313" key="2">
    <source>
        <dbReference type="EMBL" id="MBO8435127.1"/>
    </source>
</evidence>
<accession>A0A9D9H4R0</accession>